<gene>
    <name evidence="4" type="ORF">HINF_LOCUS19168</name>
    <name evidence="3" type="ORF">HINF_LOCUS45111</name>
</gene>
<dbReference type="EMBL" id="CATOUU010000889">
    <property type="protein sequence ID" value="CAI9957466.1"/>
    <property type="molecule type" value="Genomic_DNA"/>
</dbReference>
<dbReference type="GO" id="GO:0008270">
    <property type="term" value="F:zinc ion binding"/>
    <property type="evidence" value="ECO:0007669"/>
    <property type="project" value="UniProtKB-KW"/>
</dbReference>
<dbReference type="EMBL" id="CAXDID020000050">
    <property type="protein sequence ID" value="CAL6005026.1"/>
    <property type="molecule type" value="Genomic_DNA"/>
</dbReference>
<sequence length="718" mass="85394">MDERDHIYRNRKTFEDLIRDQPPQIVEDIIAQTAFCDEEILMQILNEQTLLKVKSNSMQHCWFSLLSKFNKFTKKNLNCDRRCGIRSIKLATILKTPSMYSNFFLHIVKQTNQAVMRYNKHQIKEMKYNQQQLYFTRFRGKHSFNDEDIQCNIKRTQKQVQLDETEIQIIQNIVNKDQSLNFLSYHYNEAAKRNQTKYSYKQWYEIANNHLVATCQPDFQIKEYAEKHDLIYQVTQHNGIYQVGVINRKHVELFNKFPNVIISDFSFVKTANRNRVFYHAITSVSPAHYYFLLDVMFFITNEKGGESIRNLEFSLFWFKQHIKNLNHIKMFVVDRGVVYNDFVKYFRIVNEDGTTESDESLLSRVDIATCSWHRFNNYKDQIQLTKELKGKLAYYYFNMVKASTIEECHIWKQKLVNITNVDFDVDDLKYFCLCYRDVNDITTTITATSGGEQINGWIKKQLKLFGSSLFDTFVALSCTSPYYNSRINNHYIKNTKIRNNPMGQFVNYVQQYYEDQCLIAEQYSYYIDNGFFSICLFDQVVMQFDETLDPIDQECACRIPVVAHLPCAHLIKYFQIKYPNKEERQRNLALYVDKDLYSFNRYMDDMDLLKPKNQPVLRQFADDTNKDDTKNEIISFDDDDDQVADKIVKAVQESLNEVSEGEQRLIEVYRSANKQEKQRLVNFADMIGKKENIELEKIAKNTKYGGIRYKRHDERKFK</sequence>
<keyword evidence="1" id="KW-0862">Zinc</keyword>
<dbReference type="Proteomes" id="UP001642409">
    <property type="component" value="Unassembled WGS sequence"/>
</dbReference>
<reference evidence="4 5" key="2">
    <citation type="submission" date="2024-07" db="EMBL/GenBank/DDBJ databases">
        <authorList>
            <person name="Akdeniz Z."/>
        </authorList>
    </citation>
    <scope>NUCLEOTIDE SEQUENCE [LARGE SCALE GENOMIC DNA]</scope>
</reference>
<keyword evidence="1" id="KW-0479">Metal-binding</keyword>
<reference evidence="3" key="1">
    <citation type="submission" date="2023-06" db="EMBL/GenBank/DDBJ databases">
        <authorList>
            <person name="Kurt Z."/>
        </authorList>
    </citation>
    <scope>NUCLEOTIDE SEQUENCE</scope>
</reference>
<accession>A0AA86QE13</accession>
<proteinExistence type="predicted"/>
<name>A0AA86QE13_9EUKA</name>
<evidence type="ECO:0000256" key="1">
    <source>
        <dbReference type="PROSITE-ProRule" id="PRU00325"/>
    </source>
</evidence>
<dbReference type="PROSITE" id="PS50966">
    <property type="entry name" value="ZF_SWIM"/>
    <property type="match status" value="1"/>
</dbReference>
<dbReference type="InterPro" id="IPR007527">
    <property type="entry name" value="Znf_SWIM"/>
</dbReference>
<evidence type="ECO:0000313" key="4">
    <source>
        <dbReference type="EMBL" id="CAL6005026.1"/>
    </source>
</evidence>
<evidence type="ECO:0000313" key="5">
    <source>
        <dbReference type="Proteomes" id="UP001642409"/>
    </source>
</evidence>
<protein>
    <submittedName>
        <fullName evidence="3">SWIM-type</fullName>
    </submittedName>
</protein>
<feature type="domain" description="SWIM-type" evidence="2">
    <location>
        <begin position="540"/>
        <end position="578"/>
    </location>
</feature>
<evidence type="ECO:0000259" key="2">
    <source>
        <dbReference type="PROSITE" id="PS50966"/>
    </source>
</evidence>
<keyword evidence="5" id="KW-1185">Reference proteome</keyword>
<evidence type="ECO:0000313" key="3">
    <source>
        <dbReference type="EMBL" id="CAI9957466.1"/>
    </source>
</evidence>
<organism evidence="3">
    <name type="scientific">Hexamita inflata</name>
    <dbReference type="NCBI Taxonomy" id="28002"/>
    <lineage>
        <taxon>Eukaryota</taxon>
        <taxon>Metamonada</taxon>
        <taxon>Diplomonadida</taxon>
        <taxon>Hexamitidae</taxon>
        <taxon>Hexamitinae</taxon>
        <taxon>Hexamita</taxon>
    </lineage>
</organism>
<comment type="caution">
    <text evidence="3">The sequence shown here is derived from an EMBL/GenBank/DDBJ whole genome shotgun (WGS) entry which is preliminary data.</text>
</comment>
<dbReference type="AlphaFoldDB" id="A0AA86QE13"/>
<keyword evidence="1" id="KW-0863">Zinc-finger</keyword>